<dbReference type="InterPro" id="IPR003645">
    <property type="entry name" value="Fol_N"/>
</dbReference>
<feature type="signal peptide" evidence="5">
    <location>
        <begin position="1"/>
        <end position="16"/>
    </location>
</feature>
<proteinExistence type="predicted"/>
<accession>A0A0N4X2F0</accession>
<evidence type="ECO:0000256" key="4">
    <source>
        <dbReference type="SAM" id="MobiDB-lite"/>
    </source>
</evidence>
<evidence type="ECO:0000256" key="1">
    <source>
        <dbReference type="ARBA" id="ARBA00022690"/>
    </source>
</evidence>
<dbReference type="STRING" id="6290.A0A0N4X2F0"/>
<dbReference type="Proteomes" id="UP000268014">
    <property type="component" value="Unassembled WGS sequence"/>
</dbReference>
<organism evidence="9">
    <name type="scientific">Haemonchus placei</name>
    <name type="common">Barber's pole worm</name>
    <dbReference type="NCBI Taxonomy" id="6290"/>
    <lineage>
        <taxon>Eukaryota</taxon>
        <taxon>Metazoa</taxon>
        <taxon>Ecdysozoa</taxon>
        <taxon>Nematoda</taxon>
        <taxon>Chromadorea</taxon>
        <taxon>Rhabditida</taxon>
        <taxon>Rhabditina</taxon>
        <taxon>Rhabditomorpha</taxon>
        <taxon>Strongyloidea</taxon>
        <taxon>Trichostrongylidae</taxon>
        <taxon>Haemonchus</taxon>
    </lineage>
</organism>
<feature type="domain" description="Follistatin-like" evidence="6">
    <location>
        <begin position="717"/>
        <end position="749"/>
    </location>
</feature>
<feature type="compositionally biased region" description="Low complexity" evidence="4">
    <location>
        <begin position="519"/>
        <end position="528"/>
    </location>
</feature>
<evidence type="ECO:0000256" key="3">
    <source>
        <dbReference type="ARBA" id="ARBA00023157"/>
    </source>
</evidence>
<keyword evidence="8" id="KW-1185">Reference proteome</keyword>
<feature type="domain" description="Follistatin-like" evidence="6">
    <location>
        <begin position="813"/>
        <end position="838"/>
    </location>
</feature>
<reference evidence="7 8" key="2">
    <citation type="submission" date="2018-11" db="EMBL/GenBank/DDBJ databases">
        <authorList>
            <consortium name="Pathogen Informatics"/>
        </authorList>
    </citation>
    <scope>NUCLEOTIDE SEQUENCE [LARGE SCALE GENOMIC DNA]</scope>
    <source>
        <strain evidence="7 8">MHpl1</strain>
    </source>
</reference>
<keyword evidence="3" id="KW-1015">Disulfide bond</keyword>
<dbReference type="WBParaSite" id="HPLM_0001853601-mRNA-1">
    <property type="protein sequence ID" value="HPLM_0001853601-mRNA-1"/>
    <property type="gene ID" value="HPLM_0001853601"/>
</dbReference>
<feature type="domain" description="Follistatin-like" evidence="6">
    <location>
        <begin position="155"/>
        <end position="187"/>
    </location>
</feature>
<feature type="compositionally biased region" description="Pro residues" evidence="4">
    <location>
        <begin position="658"/>
        <end position="680"/>
    </location>
</feature>
<dbReference type="Pfam" id="PF01826">
    <property type="entry name" value="TIL"/>
    <property type="match status" value="3"/>
</dbReference>
<evidence type="ECO:0000313" key="7">
    <source>
        <dbReference type="EMBL" id="VDO71650.1"/>
    </source>
</evidence>
<feature type="domain" description="Follistatin-like" evidence="6">
    <location>
        <begin position="484"/>
        <end position="516"/>
    </location>
</feature>
<evidence type="ECO:0000256" key="2">
    <source>
        <dbReference type="ARBA" id="ARBA00022900"/>
    </source>
</evidence>
<feature type="compositionally biased region" description="Low complexity" evidence="4">
    <location>
        <begin position="189"/>
        <end position="200"/>
    </location>
</feature>
<feature type="compositionally biased region" description="Pro residues" evidence="4">
    <location>
        <begin position="529"/>
        <end position="570"/>
    </location>
</feature>
<dbReference type="EMBL" id="UZAF01020635">
    <property type="protein sequence ID" value="VDO71650.1"/>
    <property type="molecule type" value="Genomic_DNA"/>
</dbReference>
<feature type="chain" id="PRO_5043124425" evidence="5">
    <location>
        <begin position="17"/>
        <end position="909"/>
    </location>
</feature>
<feature type="region of interest" description="Disordered" evidence="4">
    <location>
        <begin position="749"/>
        <end position="809"/>
    </location>
</feature>
<protein>
    <submittedName>
        <fullName evidence="9">TIL domain-containing protein</fullName>
    </submittedName>
</protein>
<feature type="compositionally biased region" description="Basic residues" evidence="4">
    <location>
        <begin position="690"/>
        <end position="700"/>
    </location>
</feature>
<feature type="compositionally biased region" description="Pro residues" evidence="4">
    <location>
        <begin position="229"/>
        <end position="313"/>
    </location>
</feature>
<dbReference type="PANTHER" id="PTHR23259">
    <property type="entry name" value="RIDDLE"/>
    <property type="match status" value="1"/>
</dbReference>
<dbReference type="SMART" id="SM00274">
    <property type="entry name" value="FOLN"/>
    <property type="match status" value="4"/>
</dbReference>
<dbReference type="CDD" id="cd19941">
    <property type="entry name" value="TIL"/>
    <property type="match status" value="3"/>
</dbReference>
<feature type="region of interest" description="Disordered" evidence="4">
    <location>
        <begin position="658"/>
        <end position="719"/>
    </location>
</feature>
<sequence length="909" mass="96641">MLRLLLILTYASLGFSQMNCGPNEVFDTCGSACEPSCRNPSPTICTLQCVVGCRCRQGFFRDDFGQCVASCGPPGPTPQSAPSPWASSSQPGLSPSLQAPTPTSCLGAICPSETQCLMVAEPCPFISCAVPTPKCVPLSSRAAPSQPLPAPIPTSCFEAQCVPGTVCEMVIEPCFFIYCAVPRPMCVSSAQSRSPRSSNRGLSPPVQAGPTSPPSGLSPPSKPSLVPSAPSPPRPPPVPAPAPAPKPTPVLRPPPTTRPPPMPAPPTPPKPTPAPKPPSPPRPSPTPAPPPPPKPLPVPKSPSPPQPSAPSPPDQAKRALVSKHIFSKYLDQCSTEPIQPLAQLYCVVVLTSLPRNNVAVATDKLDLMVFFQQIVAPTRYSTHVDQNVSRHAENRTRVRICEKETVGNTSFIVWSGAGDLNLQPILMLSMEMSAFSTKLFGCSHKHKPCATSCFMGCRCRQGFFRDDLGLCVSKCNQASSTPASCSEVKCPAGTRCEMVEVPCTRDPCPAPSPKCVTVPTTTTKRPPAATRPPPAHRPPPPPPPTTRPPPPPPTTRPPPAHRPPPPPPPTTTKRPVLIPRCGANEAFDTCGSACEPSCRNPNPVACTLQCVAGCRCRRGFFRDDRGQCVANCGPVPFIARPPPPPPVIVQIPVVSPPRVPSKPVLPPPKPAPKPNPPSKPSHPGQSPSHPKPHSNARPKRQGLQPTPWPGASPEPRSCSEVQCGWGTQCTMVVEPCFFISCAVPRPRCEPVQSNPPQPLPVPTPQPQPWPPQPSPMPGPRPPPQPSPMPGPPQPPRPSPPSPSPPGPQPSTPTCANAVCPAGYSCQMVNIQCQRPPCPPPEPYCFRVTPPQLRCPPNESWRQCSTRCEPTCSNMNPTCNKACGEPKCQCDPGYFRNRFGSCVSRSECRA</sequence>
<dbReference type="InterPro" id="IPR036084">
    <property type="entry name" value="Ser_inhib-like_sf"/>
</dbReference>
<dbReference type="SUPFAM" id="SSF57567">
    <property type="entry name" value="Serine protease inhibitors"/>
    <property type="match status" value="3"/>
</dbReference>
<keyword evidence="2" id="KW-0722">Serine protease inhibitor</keyword>
<reference evidence="9" key="1">
    <citation type="submission" date="2017-02" db="UniProtKB">
        <authorList>
            <consortium name="WormBaseParasite"/>
        </authorList>
    </citation>
    <scope>IDENTIFICATION</scope>
</reference>
<evidence type="ECO:0000256" key="5">
    <source>
        <dbReference type="SAM" id="SignalP"/>
    </source>
</evidence>
<feature type="compositionally biased region" description="Pro residues" evidence="4">
    <location>
        <begin position="211"/>
        <end position="222"/>
    </location>
</feature>
<feature type="compositionally biased region" description="Pro residues" evidence="4">
    <location>
        <begin position="753"/>
        <end position="809"/>
    </location>
</feature>
<evidence type="ECO:0000313" key="9">
    <source>
        <dbReference type="WBParaSite" id="HPLM_0001853601-mRNA-1"/>
    </source>
</evidence>
<dbReference type="GO" id="GO:0004867">
    <property type="term" value="F:serine-type endopeptidase inhibitor activity"/>
    <property type="evidence" value="ECO:0007669"/>
    <property type="project" value="UniProtKB-KW"/>
</dbReference>
<dbReference type="OrthoDB" id="5912264at2759"/>
<dbReference type="OMA" id="CACHSAK"/>
<evidence type="ECO:0000259" key="6">
    <source>
        <dbReference type="SMART" id="SM00274"/>
    </source>
</evidence>
<feature type="region of interest" description="Disordered" evidence="4">
    <location>
        <begin position="189"/>
        <end position="318"/>
    </location>
</feature>
<keyword evidence="5" id="KW-0732">Signal</keyword>
<evidence type="ECO:0000313" key="8">
    <source>
        <dbReference type="Proteomes" id="UP000268014"/>
    </source>
</evidence>
<name>A0A0N4X2F0_HAEPC</name>
<keyword evidence="1" id="KW-0646">Protease inhibitor</keyword>
<dbReference type="InterPro" id="IPR002919">
    <property type="entry name" value="TIL_dom"/>
</dbReference>
<dbReference type="InterPro" id="IPR051368">
    <property type="entry name" value="SerProtInhib-TIL_Domain"/>
</dbReference>
<feature type="region of interest" description="Disordered" evidence="4">
    <location>
        <begin position="518"/>
        <end position="576"/>
    </location>
</feature>
<dbReference type="AlphaFoldDB" id="A0A0N4X2F0"/>
<dbReference type="PANTHER" id="PTHR23259:SF70">
    <property type="entry name" value="ACCESSORY GLAND PROTEIN ACP62F-RELATED"/>
    <property type="match status" value="1"/>
</dbReference>
<dbReference type="Gene3D" id="2.10.25.10">
    <property type="entry name" value="Laminin"/>
    <property type="match status" value="3"/>
</dbReference>
<gene>
    <name evidence="7" type="ORF">HPLM_LOCUS18528</name>
</gene>